<dbReference type="Pfam" id="PF12802">
    <property type="entry name" value="MarR_2"/>
    <property type="match status" value="1"/>
</dbReference>
<dbReference type="InterPro" id="IPR000835">
    <property type="entry name" value="HTH_MarR-typ"/>
</dbReference>
<dbReference type="PANTHER" id="PTHR33164">
    <property type="entry name" value="TRANSCRIPTIONAL REGULATOR, MARR FAMILY"/>
    <property type="match status" value="1"/>
</dbReference>
<dbReference type="InterPro" id="IPR039422">
    <property type="entry name" value="MarR/SlyA-like"/>
</dbReference>
<comment type="caution">
    <text evidence="3">The sequence shown here is derived from an EMBL/GenBank/DDBJ whole genome shotgun (WGS) entry which is preliminary data.</text>
</comment>
<dbReference type="Proteomes" id="UP001500540">
    <property type="component" value="Unassembled WGS sequence"/>
</dbReference>
<dbReference type="PRINTS" id="PR00598">
    <property type="entry name" value="HTHMARR"/>
</dbReference>
<proteinExistence type="predicted"/>
<dbReference type="CDD" id="cd00090">
    <property type="entry name" value="HTH_ARSR"/>
    <property type="match status" value="1"/>
</dbReference>
<dbReference type="PANTHER" id="PTHR33164:SF57">
    <property type="entry name" value="MARR-FAMILY TRANSCRIPTIONAL REGULATOR"/>
    <property type="match status" value="1"/>
</dbReference>
<feature type="compositionally biased region" description="Low complexity" evidence="1">
    <location>
        <begin position="1"/>
        <end position="21"/>
    </location>
</feature>
<organism evidence="3 4">
    <name type="scientific">Microbacterium kribbense</name>
    <dbReference type="NCBI Taxonomy" id="433645"/>
    <lineage>
        <taxon>Bacteria</taxon>
        <taxon>Bacillati</taxon>
        <taxon>Actinomycetota</taxon>
        <taxon>Actinomycetes</taxon>
        <taxon>Micrococcales</taxon>
        <taxon>Microbacteriaceae</taxon>
        <taxon>Microbacterium</taxon>
    </lineage>
</organism>
<sequence length="200" mass="20744">MTETPDAAGDPAEIIAAALARLRGRRGPQPSDADPPGWDGSRAGRFAHGGPHHPPGHGGPFGHGDPDASRFGGSSGMHSGHGPWGGGRFAGPARLRVLEALAAASAPLTVGEIGAQIGVDQPRASRLVQQCAEHGLVSREADPGDARRTLIVLTDRGAAIMRRFRGDRRAAVESALADFTEAEKADLARLLGKLADGWPR</sequence>
<gene>
    <name evidence="3" type="ORF">GCM10022240_05160</name>
</gene>
<name>A0ABP7G5P1_9MICO</name>
<dbReference type="SUPFAM" id="SSF46785">
    <property type="entry name" value="Winged helix' DNA-binding domain"/>
    <property type="match status" value="1"/>
</dbReference>
<dbReference type="EMBL" id="BAABAF010000001">
    <property type="protein sequence ID" value="GAA3755132.1"/>
    <property type="molecule type" value="Genomic_DNA"/>
</dbReference>
<dbReference type="InterPro" id="IPR036388">
    <property type="entry name" value="WH-like_DNA-bd_sf"/>
</dbReference>
<dbReference type="RefSeq" id="WP_344780196.1">
    <property type="nucleotide sequence ID" value="NZ_BAABAF010000001.1"/>
</dbReference>
<feature type="region of interest" description="Disordered" evidence="1">
    <location>
        <begin position="1"/>
        <end position="85"/>
    </location>
</feature>
<dbReference type="InterPro" id="IPR036390">
    <property type="entry name" value="WH_DNA-bd_sf"/>
</dbReference>
<evidence type="ECO:0000313" key="3">
    <source>
        <dbReference type="EMBL" id="GAA3755132.1"/>
    </source>
</evidence>
<dbReference type="PROSITE" id="PS50995">
    <property type="entry name" value="HTH_MARR_2"/>
    <property type="match status" value="1"/>
</dbReference>
<evidence type="ECO:0000256" key="1">
    <source>
        <dbReference type="SAM" id="MobiDB-lite"/>
    </source>
</evidence>
<evidence type="ECO:0000259" key="2">
    <source>
        <dbReference type="PROSITE" id="PS50995"/>
    </source>
</evidence>
<protein>
    <recommendedName>
        <fullName evidence="2">HTH marR-type domain-containing protein</fullName>
    </recommendedName>
</protein>
<dbReference type="SMART" id="SM00347">
    <property type="entry name" value="HTH_MARR"/>
    <property type="match status" value="1"/>
</dbReference>
<keyword evidence="4" id="KW-1185">Reference proteome</keyword>
<dbReference type="InterPro" id="IPR011991">
    <property type="entry name" value="ArsR-like_HTH"/>
</dbReference>
<reference evidence="4" key="1">
    <citation type="journal article" date="2019" name="Int. J. Syst. Evol. Microbiol.">
        <title>The Global Catalogue of Microorganisms (GCM) 10K type strain sequencing project: providing services to taxonomists for standard genome sequencing and annotation.</title>
        <authorList>
            <consortium name="The Broad Institute Genomics Platform"/>
            <consortium name="The Broad Institute Genome Sequencing Center for Infectious Disease"/>
            <person name="Wu L."/>
            <person name="Ma J."/>
        </authorList>
    </citation>
    <scope>NUCLEOTIDE SEQUENCE [LARGE SCALE GENOMIC DNA]</scope>
    <source>
        <strain evidence="4">JCM 16950</strain>
    </source>
</reference>
<evidence type="ECO:0000313" key="4">
    <source>
        <dbReference type="Proteomes" id="UP001500540"/>
    </source>
</evidence>
<feature type="domain" description="HTH marR-type" evidence="2">
    <location>
        <begin position="12"/>
        <end position="196"/>
    </location>
</feature>
<dbReference type="Gene3D" id="1.10.10.10">
    <property type="entry name" value="Winged helix-like DNA-binding domain superfamily/Winged helix DNA-binding domain"/>
    <property type="match status" value="1"/>
</dbReference>
<accession>A0ABP7G5P1</accession>